<dbReference type="Proteomes" id="UP000001880">
    <property type="component" value="Chromosome"/>
</dbReference>
<dbReference type="Pfam" id="PF10727">
    <property type="entry name" value="Rossmann-like"/>
    <property type="match status" value="1"/>
</dbReference>
<dbReference type="Gene3D" id="1.10.1040.20">
    <property type="entry name" value="ProC-like, C-terminal domain"/>
    <property type="match status" value="1"/>
</dbReference>
<reference evidence="4 5" key="1">
    <citation type="journal article" date="2010" name="Stand. Genomic Sci.">
        <title>Complete genome sequence of Haliangium ochraceum type strain (SMP-2).</title>
        <authorList>
            <consortium name="US DOE Joint Genome Institute (JGI-PGF)"/>
            <person name="Ivanova N."/>
            <person name="Daum C."/>
            <person name="Lang E."/>
            <person name="Abt B."/>
            <person name="Kopitz M."/>
            <person name="Saunders E."/>
            <person name="Lapidus A."/>
            <person name="Lucas S."/>
            <person name="Glavina Del Rio T."/>
            <person name="Nolan M."/>
            <person name="Tice H."/>
            <person name="Copeland A."/>
            <person name="Cheng J.F."/>
            <person name="Chen F."/>
            <person name="Bruce D."/>
            <person name="Goodwin L."/>
            <person name="Pitluck S."/>
            <person name="Mavromatis K."/>
            <person name="Pati A."/>
            <person name="Mikhailova N."/>
            <person name="Chen A."/>
            <person name="Palaniappan K."/>
            <person name="Land M."/>
            <person name="Hauser L."/>
            <person name="Chang Y.J."/>
            <person name="Jeffries C.D."/>
            <person name="Detter J.C."/>
            <person name="Brettin T."/>
            <person name="Rohde M."/>
            <person name="Goker M."/>
            <person name="Bristow J."/>
            <person name="Markowitz V."/>
            <person name="Eisen J.A."/>
            <person name="Hugenholtz P."/>
            <person name="Kyrpides N.C."/>
            <person name="Klenk H.P."/>
        </authorList>
    </citation>
    <scope>NUCLEOTIDE SEQUENCE [LARGE SCALE GENOMIC DNA]</scope>
    <source>
        <strain evidence="5">DSM 14365 / CIP 107738 / JCM 11303 / AJ 13395 / SMP-2</strain>
    </source>
</reference>
<evidence type="ECO:0000256" key="1">
    <source>
        <dbReference type="SAM" id="MobiDB-lite"/>
    </source>
</evidence>
<feature type="domain" description="Putative oxidoreductase/dehydrogenase Rossmann-like" evidence="2">
    <location>
        <begin position="9"/>
        <end position="107"/>
    </location>
</feature>
<keyword evidence="5" id="KW-1185">Reference proteome</keyword>
<evidence type="ECO:0000259" key="3">
    <source>
        <dbReference type="Pfam" id="PF10728"/>
    </source>
</evidence>
<proteinExistence type="predicted"/>
<dbReference type="InterPro" id="IPR008927">
    <property type="entry name" value="6-PGluconate_DH-like_C_sf"/>
</dbReference>
<dbReference type="PANTHER" id="PTHR40459:SF1">
    <property type="entry name" value="CONSERVED HYPOTHETICAL ALANINE AND LEUCINE RICH PROTEIN"/>
    <property type="match status" value="1"/>
</dbReference>
<accession>D0LY69</accession>
<dbReference type="InterPro" id="IPR036291">
    <property type="entry name" value="NAD(P)-bd_dom_sf"/>
</dbReference>
<sequence>MSAETTLPSVFLVGAGAVATALAGAFARAGVHVSGLWARRAEAASASASAAGVSGFGPALPAALGEAEVVVLAVRDDAIAEVADALWQAGALRPTQVLVHCSGARAAADALGITATRVAGAATMHPLRAITASASATSTLAGTIFGIEGDARGLPLVRALVSAIGGKALALAAEHMTLYHAAAAVASNYTVALIDAAVALLARAGITEAEALAALVPLVEGSVANVAAHGIAGGLTGPIRRGDRDTVERHLGALDALDDDPESARLYRVLGLRATDIARRQRGRTTPAHDAIEALLREPSAPNSKAADPGAGDEH</sequence>
<dbReference type="SUPFAM" id="SSF48179">
    <property type="entry name" value="6-phosphogluconate dehydrogenase C-terminal domain-like"/>
    <property type="match status" value="1"/>
</dbReference>
<dbReference type="KEGG" id="hoh:Hoch_3719"/>
<dbReference type="AlphaFoldDB" id="D0LY69"/>
<feature type="domain" description="DUF2520" evidence="3">
    <location>
        <begin position="144"/>
        <end position="273"/>
    </location>
</feature>
<name>D0LY69_HALO1</name>
<dbReference type="InterPro" id="IPR018931">
    <property type="entry name" value="DUF2520"/>
</dbReference>
<evidence type="ECO:0000259" key="2">
    <source>
        <dbReference type="Pfam" id="PF10727"/>
    </source>
</evidence>
<evidence type="ECO:0008006" key="6">
    <source>
        <dbReference type="Google" id="ProtNLM"/>
    </source>
</evidence>
<feature type="region of interest" description="Disordered" evidence="1">
    <location>
        <begin position="293"/>
        <end position="315"/>
    </location>
</feature>
<dbReference type="RefSeq" id="WP_012828818.1">
    <property type="nucleotide sequence ID" value="NC_013440.1"/>
</dbReference>
<dbReference type="STRING" id="502025.Hoch_3719"/>
<dbReference type="PANTHER" id="PTHR40459">
    <property type="entry name" value="CONSERVED HYPOTHETICAL ALANINE AND LEUCINE RICH PROTEIN"/>
    <property type="match status" value="1"/>
</dbReference>
<dbReference type="InterPro" id="IPR037108">
    <property type="entry name" value="TM1727-like_C_sf"/>
</dbReference>
<dbReference type="EMBL" id="CP001804">
    <property type="protein sequence ID" value="ACY16219.1"/>
    <property type="molecule type" value="Genomic_DNA"/>
</dbReference>
<dbReference type="HOGENOM" id="CLU_055635_1_0_7"/>
<dbReference type="Pfam" id="PF10728">
    <property type="entry name" value="DUF2520"/>
    <property type="match status" value="1"/>
</dbReference>
<gene>
    <name evidence="4" type="ordered locus">Hoch_3719</name>
</gene>
<dbReference type="InterPro" id="IPR019665">
    <property type="entry name" value="OxRdtase/DH_put_Rossmann_dom"/>
</dbReference>
<dbReference type="OrthoDB" id="8650434at2"/>
<dbReference type="SUPFAM" id="SSF51735">
    <property type="entry name" value="NAD(P)-binding Rossmann-fold domains"/>
    <property type="match status" value="1"/>
</dbReference>
<evidence type="ECO:0000313" key="5">
    <source>
        <dbReference type="Proteomes" id="UP000001880"/>
    </source>
</evidence>
<dbReference type="eggNOG" id="COG5495">
    <property type="taxonomic scope" value="Bacteria"/>
</dbReference>
<dbReference type="Gene3D" id="3.40.50.720">
    <property type="entry name" value="NAD(P)-binding Rossmann-like Domain"/>
    <property type="match status" value="1"/>
</dbReference>
<evidence type="ECO:0000313" key="4">
    <source>
        <dbReference type="EMBL" id="ACY16219.1"/>
    </source>
</evidence>
<organism evidence="4 5">
    <name type="scientific">Haliangium ochraceum (strain DSM 14365 / JCM 11303 / SMP-2)</name>
    <dbReference type="NCBI Taxonomy" id="502025"/>
    <lineage>
        <taxon>Bacteria</taxon>
        <taxon>Pseudomonadati</taxon>
        <taxon>Myxococcota</taxon>
        <taxon>Polyangia</taxon>
        <taxon>Haliangiales</taxon>
        <taxon>Kofleriaceae</taxon>
        <taxon>Haliangium</taxon>
    </lineage>
</organism>
<protein>
    <recommendedName>
        <fullName evidence="6">DUF2520 domain-containing protein</fullName>
    </recommendedName>
</protein>